<dbReference type="GO" id="GO:0005524">
    <property type="term" value="F:ATP binding"/>
    <property type="evidence" value="ECO:0007669"/>
    <property type="project" value="UniProtKB-KW"/>
</dbReference>
<proteinExistence type="predicted"/>
<dbReference type="GO" id="GO:0003848">
    <property type="term" value="F:2-amino-4-hydroxy-6-hydroxymethyldihydropteridine diphosphokinase activity"/>
    <property type="evidence" value="ECO:0007669"/>
    <property type="project" value="UniProtKB-EC"/>
</dbReference>
<dbReference type="InterPro" id="IPR000550">
    <property type="entry name" value="Hppk"/>
</dbReference>
<keyword evidence="7" id="KW-0289">Folate biosynthesis</keyword>
<keyword evidence="3" id="KW-0808">Transferase</keyword>
<dbReference type="PANTHER" id="PTHR43071">
    <property type="entry name" value="2-AMINO-4-HYDROXY-6-HYDROXYMETHYLDIHYDROPTERIDINE PYROPHOSPHOKINASE"/>
    <property type="match status" value="1"/>
</dbReference>
<evidence type="ECO:0000313" key="9">
    <source>
        <dbReference type="EMBL" id="SEA06575.1"/>
    </source>
</evidence>
<evidence type="ECO:0000256" key="1">
    <source>
        <dbReference type="ARBA" id="ARBA00005051"/>
    </source>
</evidence>
<dbReference type="AlphaFoldDB" id="A0A1H3Y4C4"/>
<keyword evidence="5 9" id="KW-0418">Kinase</keyword>
<evidence type="ECO:0000256" key="2">
    <source>
        <dbReference type="ARBA" id="ARBA00013253"/>
    </source>
</evidence>
<evidence type="ECO:0000256" key="7">
    <source>
        <dbReference type="ARBA" id="ARBA00022909"/>
    </source>
</evidence>
<dbReference type="GO" id="GO:0016301">
    <property type="term" value="F:kinase activity"/>
    <property type="evidence" value="ECO:0007669"/>
    <property type="project" value="UniProtKB-KW"/>
</dbReference>
<dbReference type="RefSeq" id="WP_091822195.1">
    <property type="nucleotide sequence ID" value="NZ_FNRJ01000001.1"/>
</dbReference>
<dbReference type="SUPFAM" id="SSF55083">
    <property type="entry name" value="6-hydroxymethyl-7,8-dihydropterin pyrophosphokinase, HPPK"/>
    <property type="match status" value="1"/>
</dbReference>
<evidence type="ECO:0000256" key="4">
    <source>
        <dbReference type="ARBA" id="ARBA00022741"/>
    </source>
</evidence>
<sequence length="174" mass="19594">MHRVYLSLGSNIEREHYIRAALDALSRLFGHLQISSVYESEAVGFKGDNFYNLVVGIGTDLDVAALSASLKRIEDDNGRERSGPRFSGRTLDIDILTYDELTEPVAGVQLPRDEILNNAFVLLPLAEIAPDDLHPVLQRPYAELWQAYDREQKLWPINFSWHGRAISRTGSAVE</sequence>
<dbReference type="InterPro" id="IPR035907">
    <property type="entry name" value="Hppk_sf"/>
</dbReference>
<evidence type="ECO:0000256" key="3">
    <source>
        <dbReference type="ARBA" id="ARBA00022679"/>
    </source>
</evidence>
<dbReference type="STRING" id="1122198.SAMN02745729_101372"/>
<dbReference type="UniPathway" id="UPA00077">
    <property type="reaction ID" value="UER00155"/>
</dbReference>
<evidence type="ECO:0000313" key="10">
    <source>
        <dbReference type="Proteomes" id="UP000242469"/>
    </source>
</evidence>
<dbReference type="OrthoDB" id="9790168at2"/>
<comment type="pathway">
    <text evidence="1">Cofactor biosynthesis; tetrahydrofolate biosynthesis; 2-amino-4-hydroxy-6-hydroxymethyl-7,8-dihydropteridine diphosphate from 7,8-dihydroneopterin triphosphate: step 4/4.</text>
</comment>
<dbReference type="EC" id="2.7.6.3" evidence="2"/>
<evidence type="ECO:0000256" key="6">
    <source>
        <dbReference type="ARBA" id="ARBA00022840"/>
    </source>
</evidence>
<name>A0A1H3Y4C4_9GAMM</name>
<dbReference type="GO" id="GO:0046654">
    <property type="term" value="P:tetrahydrofolate biosynthetic process"/>
    <property type="evidence" value="ECO:0007669"/>
    <property type="project" value="UniProtKB-UniPathway"/>
</dbReference>
<gene>
    <name evidence="9" type="ORF">SAMN02745729_101372</name>
</gene>
<dbReference type="Pfam" id="PF01288">
    <property type="entry name" value="HPPK"/>
    <property type="match status" value="1"/>
</dbReference>
<evidence type="ECO:0000259" key="8">
    <source>
        <dbReference type="Pfam" id="PF01288"/>
    </source>
</evidence>
<dbReference type="Gene3D" id="3.30.70.560">
    <property type="entry name" value="7,8-Dihydro-6-hydroxymethylpterin-pyrophosphokinase HPPK"/>
    <property type="match status" value="1"/>
</dbReference>
<evidence type="ECO:0000256" key="5">
    <source>
        <dbReference type="ARBA" id="ARBA00022777"/>
    </source>
</evidence>
<dbReference type="EMBL" id="FNRJ01000001">
    <property type="protein sequence ID" value="SEA06575.1"/>
    <property type="molecule type" value="Genomic_DNA"/>
</dbReference>
<organism evidence="9 10">
    <name type="scientific">Marinobacterium iners DSM 11526</name>
    <dbReference type="NCBI Taxonomy" id="1122198"/>
    <lineage>
        <taxon>Bacteria</taxon>
        <taxon>Pseudomonadati</taxon>
        <taxon>Pseudomonadota</taxon>
        <taxon>Gammaproteobacteria</taxon>
        <taxon>Oceanospirillales</taxon>
        <taxon>Oceanospirillaceae</taxon>
        <taxon>Marinobacterium</taxon>
    </lineage>
</organism>
<dbReference type="PANTHER" id="PTHR43071:SF2">
    <property type="entry name" value="2-AMINO-4-HYDROXY-6-HYDROXYMETHYLDIHYDROPTERIDINE PYROPHOSPHOKINASE"/>
    <property type="match status" value="1"/>
</dbReference>
<dbReference type="GO" id="GO:0046656">
    <property type="term" value="P:folic acid biosynthetic process"/>
    <property type="evidence" value="ECO:0007669"/>
    <property type="project" value="UniProtKB-KW"/>
</dbReference>
<dbReference type="Proteomes" id="UP000242469">
    <property type="component" value="Unassembled WGS sequence"/>
</dbReference>
<dbReference type="NCBIfam" id="TIGR01498">
    <property type="entry name" value="folK"/>
    <property type="match status" value="1"/>
</dbReference>
<protein>
    <recommendedName>
        <fullName evidence="2">2-amino-4-hydroxy-6-hydroxymethyldihydropteridine diphosphokinase</fullName>
        <ecNumber evidence="2">2.7.6.3</ecNumber>
    </recommendedName>
</protein>
<keyword evidence="10" id="KW-1185">Reference proteome</keyword>
<feature type="domain" description="7,8-dihydro-6-hydroxymethylpterin-pyrophosphokinase" evidence="8">
    <location>
        <begin position="5"/>
        <end position="130"/>
    </location>
</feature>
<keyword evidence="6" id="KW-0067">ATP-binding</keyword>
<reference evidence="10" key="1">
    <citation type="submission" date="2016-10" db="EMBL/GenBank/DDBJ databases">
        <authorList>
            <person name="Varghese N."/>
            <person name="Submissions S."/>
        </authorList>
    </citation>
    <scope>NUCLEOTIDE SEQUENCE [LARGE SCALE GENOMIC DNA]</scope>
    <source>
        <strain evidence="10">DSM 11526</strain>
    </source>
</reference>
<accession>A0A1H3Y4C4</accession>
<keyword evidence="4" id="KW-0547">Nucleotide-binding</keyword>
<dbReference type="CDD" id="cd00483">
    <property type="entry name" value="HPPK"/>
    <property type="match status" value="1"/>
</dbReference>